<dbReference type="PANTHER" id="PTHR31465:SF35">
    <property type="entry name" value="RTA1 DOMAIN PROTEIN-RELATED"/>
    <property type="match status" value="1"/>
</dbReference>
<evidence type="ECO:0000256" key="2">
    <source>
        <dbReference type="ARBA" id="ARBA00022692"/>
    </source>
</evidence>
<sequence length="282" mass="31376">MGLTSLFLIGEIIGYIGRAIGARENPGCWTLGPFVIQSLLILIAPALMAASIYMILGRIILLTGGEKCALIRQRWLTKVFVTGDVVLAVDSVFWCVLRPKCYDPRSCYILLTASGGGLMASENNFEAGEKVIIVGLFVQLVFFGIFMVITAVYHKRLRETPTTRSLDLQVRWQVYLVTLYVAGALIWVRSLFRVVEFIQGNDGPLMRSEAYVFVFDGQLMFIVLAWMNWFHPSEIGLLLRGDQPPSHGLQLLAVPERVGKNVPEGGERLSSSYRIVIGDRGC</sequence>
<dbReference type="AlphaFoldDB" id="A0A559KWG5"/>
<feature type="transmembrane region" description="Helical" evidence="5">
    <location>
        <begin position="75"/>
        <end position="94"/>
    </location>
</feature>
<dbReference type="GO" id="GO:0016020">
    <property type="term" value="C:membrane"/>
    <property type="evidence" value="ECO:0007669"/>
    <property type="project" value="UniProtKB-SubCell"/>
</dbReference>
<keyword evidence="2 5" id="KW-0812">Transmembrane</keyword>
<comment type="subcellular location">
    <subcellularLocation>
        <location evidence="1">Membrane</location>
        <topology evidence="1">Multi-pass membrane protein</topology>
    </subcellularLocation>
</comment>
<keyword evidence="4 5" id="KW-0472">Membrane</keyword>
<dbReference type="EMBL" id="SRMI01000008">
    <property type="protein sequence ID" value="TVY64554.1"/>
    <property type="molecule type" value="Genomic_DNA"/>
</dbReference>
<keyword evidence="3 5" id="KW-1133">Transmembrane helix</keyword>
<evidence type="ECO:0000256" key="4">
    <source>
        <dbReference type="ARBA" id="ARBA00023136"/>
    </source>
</evidence>
<dbReference type="Pfam" id="PF04479">
    <property type="entry name" value="RTA1"/>
    <property type="match status" value="2"/>
</dbReference>
<proteinExistence type="predicted"/>
<evidence type="ECO:0000256" key="3">
    <source>
        <dbReference type="ARBA" id="ARBA00022989"/>
    </source>
</evidence>
<dbReference type="InterPro" id="IPR007568">
    <property type="entry name" value="RTA1"/>
</dbReference>
<feature type="transmembrane region" description="Helical" evidence="5">
    <location>
        <begin position="39"/>
        <end position="63"/>
    </location>
</feature>
<feature type="transmembrane region" description="Helical" evidence="5">
    <location>
        <begin position="212"/>
        <end position="230"/>
    </location>
</feature>
<dbReference type="PANTHER" id="PTHR31465">
    <property type="entry name" value="PROTEIN RTA1-RELATED"/>
    <property type="match status" value="1"/>
</dbReference>
<organism evidence="6 7">
    <name type="scientific">Fusarium oxysporum f. sp. cubense</name>
    <dbReference type="NCBI Taxonomy" id="61366"/>
    <lineage>
        <taxon>Eukaryota</taxon>
        <taxon>Fungi</taxon>
        <taxon>Dikarya</taxon>
        <taxon>Ascomycota</taxon>
        <taxon>Pezizomycotina</taxon>
        <taxon>Sordariomycetes</taxon>
        <taxon>Hypocreomycetidae</taxon>
        <taxon>Hypocreales</taxon>
        <taxon>Nectriaceae</taxon>
        <taxon>Fusarium</taxon>
        <taxon>Fusarium oxysporum species complex</taxon>
    </lineage>
</organism>
<name>A0A559KWG5_FUSOC</name>
<protein>
    <submittedName>
        <fullName evidence="6">Protein RTM1</fullName>
    </submittedName>
</protein>
<dbReference type="Proteomes" id="UP000320707">
    <property type="component" value="Unassembled WGS sequence"/>
</dbReference>
<feature type="transmembrane region" description="Helical" evidence="5">
    <location>
        <begin position="131"/>
        <end position="153"/>
    </location>
</feature>
<evidence type="ECO:0000256" key="1">
    <source>
        <dbReference type="ARBA" id="ARBA00004141"/>
    </source>
</evidence>
<feature type="transmembrane region" description="Helical" evidence="5">
    <location>
        <begin position="174"/>
        <end position="192"/>
    </location>
</feature>
<evidence type="ECO:0000256" key="5">
    <source>
        <dbReference type="SAM" id="Phobius"/>
    </source>
</evidence>
<gene>
    <name evidence="6" type="primary">RTM1-0</name>
    <name evidence="6" type="ORF">Focb16_v016527</name>
</gene>
<evidence type="ECO:0000313" key="7">
    <source>
        <dbReference type="Proteomes" id="UP000320707"/>
    </source>
</evidence>
<evidence type="ECO:0000313" key="6">
    <source>
        <dbReference type="EMBL" id="TVY64554.1"/>
    </source>
</evidence>
<comment type="caution">
    <text evidence="6">The sequence shown here is derived from an EMBL/GenBank/DDBJ whole genome shotgun (WGS) entry which is preliminary data.</text>
</comment>
<reference evidence="6 7" key="1">
    <citation type="journal article" date="2019" name="Microbiol. Resour. Announc.">
        <title>High-quality draft genome sequence of Fusarium oxysporum f. sp. cubense strain 160527, a causal agent of Panama disease.</title>
        <authorList>
            <person name="Asai S."/>
            <person name="Ayukawa Y."/>
            <person name="Gan P."/>
            <person name="Masuda S."/>
            <person name="Komatsu K."/>
            <person name="Shirasu K."/>
            <person name="Arie T."/>
        </authorList>
    </citation>
    <scope>NUCLEOTIDE SEQUENCE [LARGE SCALE GENOMIC DNA]</scope>
    <source>
        <strain evidence="6 7">160527</strain>
    </source>
</reference>
<accession>A0A559KWG5</accession>